<name>A0A0H4IPD0_9CAUD</name>
<evidence type="ECO:0000313" key="2">
    <source>
        <dbReference type="Proteomes" id="UP000230509"/>
    </source>
</evidence>
<accession>A0A0H4IPD0</accession>
<dbReference type="EMBL" id="KR709303">
    <property type="protein sequence ID" value="AKO62046.1"/>
    <property type="molecule type" value="Genomic_DNA"/>
</dbReference>
<sequence length="147" mass="17260">MEQITLTKQELKEIIAKEVAKTLYGDKSLFPGAIFNDVKIDEEEISKINGSFPFTRYIKTPYRGHHYMPLALKKYRRGNEWFNGKVTDDQIHDHIRKLTLSMYGVTLNSDLSEVEYTQAAETYNALKEFYLHLYKKRLSELGLKDFE</sequence>
<dbReference type="Proteomes" id="UP000230509">
    <property type="component" value="Segment"/>
</dbReference>
<proteinExistence type="predicted"/>
<dbReference type="SMR" id="A0A0H4IPD0"/>
<organism evidence="1 2">
    <name type="scientific">Staphylococcus phage 55-3</name>
    <dbReference type="NCBI Taxonomy" id="1675529"/>
    <lineage>
        <taxon>Viruses</taxon>
        <taxon>Duplodnaviria</taxon>
        <taxon>Heunggongvirae</taxon>
        <taxon>Uroviricota</taxon>
        <taxon>Caudoviricetes</taxon>
        <taxon>Azeredovirinae</taxon>
        <taxon>Phietavirus</taxon>
        <taxon>Phietavirus pv55</taxon>
    </lineage>
</organism>
<protein>
    <submittedName>
        <fullName evidence="1">Uncharacterized protein</fullName>
    </submittedName>
</protein>
<reference evidence="1 2" key="1">
    <citation type="journal article" date="2015" name="PLoS Genet.">
        <title>Virus Satellites Drive Viral Evolution and Ecology.</title>
        <authorList>
            <person name="Frigols B."/>
            <person name="Quiles-Puchalt N."/>
            <person name="Mir-Sanchis I."/>
            <person name="Donderis J."/>
            <person name="Elena S.F."/>
            <person name="Buckling A."/>
            <person name="Novick R.P."/>
            <person name="Marina A."/>
            <person name="Penades J.R."/>
        </authorList>
    </citation>
    <scope>NUCLEOTIDE SEQUENCE [LARGE SCALE GENOMIC DNA]</scope>
</reference>
<evidence type="ECO:0000313" key="1">
    <source>
        <dbReference type="EMBL" id="AKO62046.1"/>
    </source>
</evidence>